<dbReference type="AlphaFoldDB" id="M7B6A2"/>
<keyword evidence="3" id="KW-1185">Reference proteome</keyword>
<name>M7B6A2_CHEMY</name>
<proteinExistence type="predicted"/>
<reference evidence="3" key="1">
    <citation type="journal article" date="2013" name="Nat. Genet.">
        <title>The draft genomes of soft-shell turtle and green sea turtle yield insights into the development and evolution of the turtle-specific body plan.</title>
        <authorList>
            <person name="Wang Z."/>
            <person name="Pascual-Anaya J."/>
            <person name="Zadissa A."/>
            <person name="Li W."/>
            <person name="Niimura Y."/>
            <person name="Huang Z."/>
            <person name="Li C."/>
            <person name="White S."/>
            <person name="Xiong Z."/>
            <person name="Fang D."/>
            <person name="Wang B."/>
            <person name="Ming Y."/>
            <person name="Chen Y."/>
            <person name="Zheng Y."/>
            <person name="Kuraku S."/>
            <person name="Pignatelli M."/>
            <person name="Herrero J."/>
            <person name="Beal K."/>
            <person name="Nozawa M."/>
            <person name="Li Q."/>
            <person name="Wang J."/>
            <person name="Zhang H."/>
            <person name="Yu L."/>
            <person name="Shigenobu S."/>
            <person name="Wang J."/>
            <person name="Liu J."/>
            <person name="Flicek P."/>
            <person name="Searle S."/>
            <person name="Wang J."/>
            <person name="Kuratani S."/>
            <person name="Yin Y."/>
            <person name="Aken B."/>
            <person name="Zhang G."/>
            <person name="Irie N."/>
        </authorList>
    </citation>
    <scope>NUCLEOTIDE SEQUENCE [LARGE SCALE GENOMIC DNA]</scope>
</reference>
<dbReference type="EMBL" id="KB546907">
    <property type="protein sequence ID" value="EMP31070.1"/>
    <property type="molecule type" value="Genomic_DNA"/>
</dbReference>
<feature type="compositionally biased region" description="Low complexity" evidence="1">
    <location>
        <begin position="1"/>
        <end position="12"/>
    </location>
</feature>
<protein>
    <submittedName>
        <fullName evidence="2">Uncharacterized protein</fullName>
    </submittedName>
</protein>
<feature type="region of interest" description="Disordered" evidence="1">
    <location>
        <begin position="1"/>
        <end position="27"/>
    </location>
</feature>
<feature type="region of interest" description="Disordered" evidence="1">
    <location>
        <begin position="78"/>
        <end position="116"/>
    </location>
</feature>
<gene>
    <name evidence="2" type="ORF">UY3_11754</name>
</gene>
<evidence type="ECO:0000313" key="3">
    <source>
        <dbReference type="Proteomes" id="UP000031443"/>
    </source>
</evidence>
<evidence type="ECO:0000256" key="1">
    <source>
        <dbReference type="SAM" id="MobiDB-lite"/>
    </source>
</evidence>
<dbReference type="Proteomes" id="UP000031443">
    <property type="component" value="Unassembled WGS sequence"/>
</dbReference>
<sequence length="116" mass="12476">MATPAETAVAAADRSPANPMAPRKRPGLHQYSYADTIVLANPPSGDTAYPGKSTLLVKLCLHKGFCQYKKITLLTDITGPSPRSPECDRQTAEHSDDEQERVNGERAELGVSLALV</sequence>
<accession>M7B6A2</accession>
<organism evidence="2 3">
    <name type="scientific">Chelonia mydas</name>
    <name type="common">Green sea-turtle</name>
    <name type="synonym">Chelonia agassizi</name>
    <dbReference type="NCBI Taxonomy" id="8469"/>
    <lineage>
        <taxon>Eukaryota</taxon>
        <taxon>Metazoa</taxon>
        <taxon>Chordata</taxon>
        <taxon>Craniata</taxon>
        <taxon>Vertebrata</taxon>
        <taxon>Euteleostomi</taxon>
        <taxon>Archelosauria</taxon>
        <taxon>Testudinata</taxon>
        <taxon>Testudines</taxon>
        <taxon>Cryptodira</taxon>
        <taxon>Durocryptodira</taxon>
        <taxon>Americhelydia</taxon>
        <taxon>Chelonioidea</taxon>
        <taxon>Cheloniidae</taxon>
        <taxon>Chelonia</taxon>
    </lineage>
</organism>
<feature type="compositionally biased region" description="Basic and acidic residues" evidence="1">
    <location>
        <begin position="85"/>
        <end position="108"/>
    </location>
</feature>
<evidence type="ECO:0000313" key="2">
    <source>
        <dbReference type="EMBL" id="EMP31070.1"/>
    </source>
</evidence>